<evidence type="ECO:0000256" key="8">
    <source>
        <dbReference type="SAM" id="MobiDB-lite"/>
    </source>
</evidence>
<evidence type="ECO:0000313" key="12">
    <source>
        <dbReference type="EMBL" id="MEV0972485.1"/>
    </source>
</evidence>
<name>A0ABV3GLK0_MICGL</name>
<feature type="domain" description="Cation efflux protein transmembrane" evidence="10">
    <location>
        <begin position="13"/>
        <end position="201"/>
    </location>
</feature>
<evidence type="ECO:0000256" key="9">
    <source>
        <dbReference type="SAM" id="Phobius"/>
    </source>
</evidence>
<dbReference type="Gene3D" id="1.20.1510.10">
    <property type="entry name" value="Cation efflux protein transmembrane domain"/>
    <property type="match status" value="1"/>
</dbReference>
<organism evidence="12 13">
    <name type="scientific">Microtetraspora glauca</name>
    <dbReference type="NCBI Taxonomy" id="1996"/>
    <lineage>
        <taxon>Bacteria</taxon>
        <taxon>Bacillati</taxon>
        <taxon>Actinomycetota</taxon>
        <taxon>Actinomycetes</taxon>
        <taxon>Streptosporangiales</taxon>
        <taxon>Streptosporangiaceae</taxon>
        <taxon>Microtetraspora</taxon>
    </lineage>
</organism>
<reference evidence="12 13" key="1">
    <citation type="submission" date="2024-06" db="EMBL/GenBank/DDBJ databases">
        <title>The Natural Products Discovery Center: Release of the First 8490 Sequenced Strains for Exploring Actinobacteria Biosynthetic Diversity.</title>
        <authorList>
            <person name="Kalkreuter E."/>
            <person name="Kautsar S.A."/>
            <person name="Yang D."/>
            <person name="Bader C.D."/>
            <person name="Teijaro C.N."/>
            <person name="Fluegel L."/>
            <person name="Davis C.M."/>
            <person name="Simpson J.R."/>
            <person name="Lauterbach L."/>
            <person name="Steele A.D."/>
            <person name="Gui C."/>
            <person name="Meng S."/>
            <person name="Li G."/>
            <person name="Viehrig K."/>
            <person name="Ye F."/>
            <person name="Su P."/>
            <person name="Kiefer A.F."/>
            <person name="Nichols A."/>
            <person name="Cepeda A.J."/>
            <person name="Yan W."/>
            <person name="Fan B."/>
            <person name="Jiang Y."/>
            <person name="Adhikari A."/>
            <person name="Zheng C.-J."/>
            <person name="Schuster L."/>
            <person name="Cowan T.M."/>
            <person name="Smanski M.J."/>
            <person name="Chevrette M.G."/>
            <person name="De Carvalho L.P.S."/>
            <person name="Shen B."/>
        </authorList>
    </citation>
    <scope>NUCLEOTIDE SEQUENCE [LARGE SCALE GENOMIC DNA]</scope>
    <source>
        <strain evidence="12 13">NPDC050100</strain>
    </source>
</reference>
<keyword evidence="4 9" id="KW-0812">Transmembrane</keyword>
<dbReference type="EMBL" id="JBFALK010000017">
    <property type="protein sequence ID" value="MEV0972485.1"/>
    <property type="molecule type" value="Genomic_DNA"/>
</dbReference>
<dbReference type="InterPro" id="IPR027469">
    <property type="entry name" value="Cation_efflux_TMD_sf"/>
</dbReference>
<dbReference type="SUPFAM" id="SSF160240">
    <property type="entry name" value="Cation efflux protein cytoplasmic domain-like"/>
    <property type="match status" value="1"/>
</dbReference>
<accession>A0ABV3GLK0</accession>
<evidence type="ECO:0000256" key="3">
    <source>
        <dbReference type="ARBA" id="ARBA00022448"/>
    </source>
</evidence>
<evidence type="ECO:0000256" key="1">
    <source>
        <dbReference type="ARBA" id="ARBA00004141"/>
    </source>
</evidence>
<dbReference type="NCBIfam" id="TIGR01297">
    <property type="entry name" value="CDF"/>
    <property type="match status" value="1"/>
</dbReference>
<dbReference type="InterPro" id="IPR036837">
    <property type="entry name" value="Cation_efflux_CTD_sf"/>
</dbReference>
<dbReference type="Pfam" id="PF16916">
    <property type="entry name" value="ZT_dimer"/>
    <property type="match status" value="1"/>
</dbReference>
<evidence type="ECO:0000256" key="5">
    <source>
        <dbReference type="ARBA" id="ARBA00022989"/>
    </source>
</evidence>
<evidence type="ECO:0000256" key="4">
    <source>
        <dbReference type="ARBA" id="ARBA00022692"/>
    </source>
</evidence>
<comment type="similarity">
    <text evidence="2">Belongs to the cation diffusion facilitator (CDF) transporter (TC 2.A.4) family. SLC30A subfamily.</text>
</comment>
<proteinExistence type="inferred from homology"/>
<sequence length="308" mass="32591">MGVDADRRYLLGALGLIVTFMAGEVVVGLVANSLALISDAGHMLTDASAIVLALIAMRMAARPPRGAYTFGWKRAEILSAQINGVTLLVLVAYFTYEGVHRLIEPADVAGPLVLVTALIGIAVNAAATWLLAKANRASLNIEGAYQHILNDMYAFIATAVAGLVVWVTGFRQADAIAALVVAALMAKAGFGLLRDSGRILLQAAPADLDPDEIGALLARQPAVLEVHDLHVWAVTSGYPTLSAHVIVEPGSDCHQVRTALAGLLDERFHIDHTTLQVDHGPGDAAATHAEPQRHCSDPHGPRHRRTSV</sequence>
<dbReference type="SUPFAM" id="SSF161111">
    <property type="entry name" value="Cation efflux protein transmembrane domain-like"/>
    <property type="match status" value="1"/>
</dbReference>
<protein>
    <submittedName>
        <fullName evidence="12">Cation diffusion facilitator family transporter</fullName>
    </submittedName>
</protein>
<feature type="transmembrane region" description="Helical" evidence="9">
    <location>
        <begin position="36"/>
        <end position="56"/>
    </location>
</feature>
<evidence type="ECO:0000256" key="7">
    <source>
        <dbReference type="ARBA" id="ARBA00023136"/>
    </source>
</evidence>
<dbReference type="RefSeq" id="WP_358137971.1">
    <property type="nucleotide sequence ID" value="NZ_JBFALK010000017.1"/>
</dbReference>
<evidence type="ECO:0000256" key="2">
    <source>
        <dbReference type="ARBA" id="ARBA00008873"/>
    </source>
</evidence>
<dbReference type="InterPro" id="IPR058533">
    <property type="entry name" value="Cation_efflux_TM"/>
</dbReference>
<keyword evidence="5 9" id="KW-1133">Transmembrane helix</keyword>
<feature type="transmembrane region" description="Helical" evidence="9">
    <location>
        <begin position="152"/>
        <end position="169"/>
    </location>
</feature>
<dbReference type="Proteomes" id="UP001551675">
    <property type="component" value="Unassembled WGS sequence"/>
</dbReference>
<comment type="caution">
    <text evidence="12">The sequence shown here is derived from an EMBL/GenBank/DDBJ whole genome shotgun (WGS) entry which is preliminary data.</text>
</comment>
<keyword evidence="6" id="KW-0406">Ion transport</keyword>
<dbReference type="PANTHER" id="PTHR11562">
    <property type="entry name" value="CATION EFFLUX PROTEIN/ ZINC TRANSPORTER"/>
    <property type="match status" value="1"/>
</dbReference>
<feature type="compositionally biased region" description="Basic and acidic residues" evidence="8">
    <location>
        <begin position="290"/>
        <end position="300"/>
    </location>
</feature>
<keyword evidence="3" id="KW-0813">Transport</keyword>
<comment type="subcellular location">
    <subcellularLocation>
        <location evidence="1">Membrane</location>
        <topology evidence="1">Multi-pass membrane protein</topology>
    </subcellularLocation>
</comment>
<keyword evidence="7 9" id="KW-0472">Membrane</keyword>
<feature type="transmembrane region" description="Helical" evidence="9">
    <location>
        <begin position="108"/>
        <end position="131"/>
    </location>
</feature>
<dbReference type="InterPro" id="IPR002524">
    <property type="entry name" value="Cation_efflux"/>
</dbReference>
<gene>
    <name evidence="12" type="ORF">AB0I59_28115</name>
</gene>
<feature type="transmembrane region" description="Helical" evidence="9">
    <location>
        <begin position="175"/>
        <end position="193"/>
    </location>
</feature>
<evidence type="ECO:0000259" key="11">
    <source>
        <dbReference type="Pfam" id="PF16916"/>
    </source>
</evidence>
<feature type="transmembrane region" description="Helical" evidence="9">
    <location>
        <begin position="9"/>
        <end position="30"/>
    </location>
</feature>
<dbReference type="InterPro" id="IPR027470">
    <property type="entry name" value="Cation_efflux_CTD"/>
</dbReference>
<evidence type="ECO:0000256" key="6">
    <source>
        <dbReference type="ARBA" id="ARBA00023065"/>
    </source>
</evidence>
<dbReference type="InterPro" id="IPR050681">
    <property type="entry name" value="CDF/SLC30A"/>
</dbReference>
<evidence type="ECO:0000259" key="10">
    <source>
        <dbReference type="Pfam" id="PF01545"/>
    </source>
</evidence>
<feature type="domain" description="Cation efflux protein cytoplasmic" evidence="11">
    <location>
        <begin position="207"/>
        <end position="278"/>
    </location>
</feature>
<evidence type="ECO:0000313" key="13">
    <source>
        <dbReference type="Proteomes" id="UP001551675"/>
    </source>
</evidence>
<keyword evidence="13" id="KW-1185">Reference proteome</keyword>
<feature type="transmembrane region" description="Helical" evidence="9">
    <location>
        <begin position="77"/>
        <end position="96"/>
    </location>
</feature>
<dbReference type="PANTHER" id="PTHR11562:SF17">
    <property type="entry name" value="RE54080P-RELATED"/>
    <property type="match status" value="1"/>
</dbReference>
<dbReference type="Pfam" id="PF01545">
    <property type="entry name" value="Cation_efflux"/>
    <property type="match status" value="1"/>
</dbReference>
<feature type="region of interest" description="Disordered" evidence="8">
    <location>
        <begin position="276"/>
        <end position="308"/>
    </location>
</feature>